<feature type="region of interest" description="Disordered" evidence="1">
    <location>
        <begin position="218"/>
        <end position="278"/>
    </location>
</feature>
<organism evidence="3 4">
    <name type="scientific">Erysiphe pulchra</name>
    <dbReference type="NCBI Taxonomy" id="225359"/>
    <lineage>
        <taxon>Eukaryota</taxon>
        <taxon>Fungi</taxon>
        <taxon>Dikarya</taxon>
        <taxon>Ascomycota</taxon>
        <taxon>Pezizomycotina</taxon>
        <taxon>Leotiomycetes</taxon>
        <taxon>Erysiphales</taxon>
        <taxon>Erysiphaceae</taxon>
        <taxon>Erysiphe</taxon>
    </lineage>
</organism>
<dbReference type="InterPro" id="IPR007518">
    <property type="entry name" value="MINDY"/>
</dbReference>
<feature type="compositionally biased region" description="Basic residues" evidence="1">
    <location>
        <begin position="114"/>
        <end position="124"/>
    </location>
</feature>
<dbReference type="PANTHER" id="PTHR18063:SF6">
    <property type="entry name" value="UBIQUITIN CARBOXYL-TERMINAL HYDROLASE"/>
    <property type="match status" value="1"/>
</dbReference>
<dbReference type="OrthoDB" id="10261212at2759"/>
<dbReference type="STRING" id="225359.A0A2S4PPF7"/>
<evidence type="ECO:0000259" key="2">
    <source>
        <dbReference type="Pfam" id="PF04424"/>
    </source>
</evidence>
<dbReference type="EMBL" id="PEDP01001281">
    <property type="protein sequence ID" value="POS83907.1"/>
    <property type="molecule type" value="Genomic_DNA"/>
</dbReference>
<dbReference type="GO" id="GO:1990380">
    <property type="term" value="F:K48-linked deubiquitinase activity"/>
    <property type="evidence" value="ECO:0007669"/>
    <property type="project" value="InterPro"/>
</dbReference>
<dbReference type="GO" id="GO:0071944">
    <property type="term" value="C:cell periphery"/>
    <property type="evidence" value="ECO:0007669"/>
    <property type="project" value="TreeGrafter"/>
</dbReference>
<dbReference type="GO" id="GO:0004843">
    <property type="term" value="F:cysteine-type deubiquitinase activity"/>
    <property type="evidence" value="ECO:0007669"/>
    <property type="project" value="InterPro"/>
</dbReference>
<feature type="compositionally biased region" description="Basic and acidic residues" evidence="1">
    <location>
        <begin position="100"/>
        <end position="113"/>
    </location>
</feature>
<feature type="domain" description="MINDY deubiquitinase" evidence="2">
    <location>
        <begin position="291"/>
        <end position="588"/>
    </location>
</feature>
<name>A0A2S4PPF7_9PEZI</name>
<keyword evidence="4" id="KW-1185">Reference proteome</keyword>
<accession>A0A2S4PPF7</accession>
<dbReference type="GO" id="GO:0016807">
    <property type="term" value="F:cysteine-type carboxypeptidase activity"/>
    <property type="evidence" value="ECO:0007669"/>
    <property type="project" value="TreeGrafter"/>
</dbReference>
<evidence type="ECO:0000313" key="4">
    <source>
        <dbReference type="Proteomes" id="UP000237438"/>
    </source>
</evidence>
<protein>
    <recommendedName>
        <fullName evidence="2">MINDY deubiquitinase domain-containing protein</fullName>
    </recommendedName>
</protein>
<reference evidence="3 4" key="1">
    <citation type="submission" date="2017-10" db="EMBL/GenBank/DDBJ databases">
        <title>Development of genomic resources for the powdery mildew, Erysiphe pulchra.</title>
        <authorList>
            <person name="Wadl P.A."/>
            <person name="Mack B.M."/>
            <person name="Moore G."/>
            <person name="Beltz S.B."/>
        </authorList>
    </citation>
    <scope>NUCLEOTIDE SEQUENCE [LARGE SCALE GENOMIC DNA]</scope>
    <source>
        <strain evidence="3">Cflorida</strain>
    </source>
</reference>
<dbReference type="GO" id="GO:0005829">
    <property type="term" value="C:cytosol"/>
    <property type="evidence" value="ECO:0007669"/>
    <property type="project" value="TreeGrafter"/>
</dbReference>
<evidence type="ECO:0000313" key="3">
    <source>
        <dbReference type="EMBL" id="POS83907.1"/>
    </source>
</evidence>
<dbReference type="PANTHER" id="PTHR18063">
    <property type="entry name" value="NF-E2 INDUCIBLE PROTEIN"/>
    <property type="match status" value="1"/>
</dbReference>
<proteinExistence type="predicted"/>
<sequence length="831" mass="92960">MAAEELISQVSEISSDILPCPTSLTETSVRHLEEDPPTQSQNPGSDQSTAQSAQPRSFSPTQESKLLKPETLKSFGKPEPLIKNVISNEISGRLNESNEDTQRKINSNEDSRSHHPPISKKKHPHNEEHFHLKKIDTEKSLRALSGDISSARLSDVSGNTIPRSSSIASLKLYNDPLVVEPEIQESMLCSEEPICDGGSNKKEQVDVDNTQFLAETSTKLSSHENKIHHNSNQHCTSIEDQPRLKNSRSNSSSQKSLAKEAPQLPQKVSHDSIQLAAPSAFTDNRSQRKEMYDIKKIKWCDAKSKGINKISPILIQNANGPCPLLGLVNALTLSTPAGLNTPLVETLRSREQVSLGLLLDAVFDEITSGRHGNVTDELPDVTELYSFLVSLHTGMNVNPKFFPKDSGCSRDLSVSEEELRDISSMVGFFEKTREVHLYSTFRVPLIHGWLPQPDSPEYAALLRSAKTYEDAQNILLMQENLETKLSGKGLNLEEKILLEDISTIRAFFDTYATQLTPFGLESIRTSLSPGDFAILFRNNHFSTLYRHPKTLKLLQLVTDIGYAKDNEVIWESLIDVTGEYTKFYSGDFRLVGDESSDPISSQQNCGSSRITRKTSQLLVHDSCTDIQPELSLSQKIEQQDRDLAMAIQLQEEEEQRHKAKLNARRRANNFPHQQEIRANRSSRSLDADINRSSSANISRVRAENGPIIPPRRSVMNIRSHQNLQVVNLGAETDQPPPSYEVAATQKAYVPPDTSNFNTYSSSYNPNIVPRPHQNLTSFLANRRSERREQFRDQILSSGNELRSERRPGTVQGVVDKVIAGQGRVQKECTIM</sequence>
<dbReference type="GO" id="GO:0071108">
    <property type="term" value="P:protein K48-linked deubiquitination"/>
    <property type="evidence" value="ECO:0007669"/>
    <property type="project" value="TreeGrafter"/>
</dbReference>
<comment type="caution">
    <text evidence="3">The sequence shown here is derived from an EMBL/GenBank/DDBJ whole genome shotgun (WGS) entry which is preliminary data.</text>
</comment>
<evidence type="ECO:0000256" key="1">
    <source>
        <dbReference type="SAM" id="MobiDB-lite"/>
    </source>
</evidence>
<gene>
    <name evidence="3" type="ORF">EPUL_004748</name>
</gene>
<dbReference type="Proteomes" id="UP000237438">
    <property type="component" value="Unassembled WGS sequence"/>
</dbReference>
<feature type="region of interest" description="Disordered" evidence="1">
    <location>
        <begin position="18"/>
        <end position="127"/>
    </location>
</feature>
<dbReference type="AlphaFoldDB" id="A0A2S4PPF7"/>
<feature type="compositionally biased region" description="Low complexity" evidence="1">
    <location>
        <begin position="247"/>
        <end position="256"/>
    </location>
</feature>
<dbReference type="InterPro" id="IPR033979">
    <property type="entry name" value="MINDY_domain"/>
</dbReference>
<dbReference type="Pfam" id="PF04424">
    <property type="entry name" value="MINDY_DUB"/>
    <property type="match status" value="1"/>
</dbReference>
<feature type="compositionally biased region" description="Polar residues" evidence="1">
    <location>
        <begin position="37"/>
        <end position="64"/>
    </location>
</feature>